<dbReference type="AlphaFoldDB" id="A0A653B7Z1"/>
<accession>A0A653B7Z1</accession>
<dbReference type="EMBL" id="LR130779">
    <property type="protein sequence ID" value="VDN64753.1"/>
    <property type="molecule type" value="Genomic_DNA"/>
</dbReference>
<protein>
    <submittedName>
        <fullName evidence="1">Uncharacterized protein</fullName>
    </submittedName>
</protein>
<gene>
    <name evidence="1" type="ORF">POT9AD_3778</name>
</gene>
<sequence>MVCIVIHSSFVPVIRRVCSAATRGGETCAPLYPIELPVAGAGVEPATFTFCSSTGIRRVSQKSGGRASAQRRDNGHICSTG</sequence>
<reference evidence="1" key="1">
    <citation type="submission" date="2018-11" db="EMBL/GenBank/DDBJ databases">
        <authorList>
            <consortium name="Genoscope - CEA"/>
            <person name="William W."/>
        </authorList>
    </citation>
    <scope>NUCLEOTIDE SEQUENCE [LARGE SCALE GENOMIC DNA]</scope>
    <source>
        <strain evidence="1">T9AD</strain>
    </source>
</reference>
<proteinExistence type="predicted"/>
<evidence type="ECO:0000313" key="1">
    <source>
        <dbReference type="EMBL" id="VDN64753.1"/>
    </source>
</evidence>
<name>A0A653B7Z1_ECTOL</name>
<organism evidence="1">
    <name type="scientific">Ectopseudomonas oleovorans</name>
    <name type="common">Pseudomonas oleovorans</name>
    <dbReference type="NCBI Taxonomy" id="301"/>
    <lineage>
        <taxon>Bacteria</taxon>
        <taxon>Pseudomonadati</taxon>
        <taxon>Pseudomonadota</taxon>
        <taxon>Gammaproteobacteria</taxon>
        <taxon>Pseudomonadales</taxon>
        <taxon>Pseudomonadaceae</taxon>
        <taxon>Ectopseudomonas</taxon>
    </lineage>
</organism>